<reference evidence="2 3" key="1">
    <citation type="submission" date="2019-06" db="EMBL/GenBank/DDBJ databases">
        <title>Sequencing the genomes of 1000 actinobacteria strains.</title>
        <authorList>
            <person name="Klenk H.-P."/>
        </authorList>
    </citation>
    <scope>NUCLEOTIDE SEQUENCE [LARGE SCALE GENOMIC DNA]</scope>
    <source>
        <strain evidence="2 3">DSM 18607</strain>
    </source>
</reference>
<sequence>MSHHLRVERDGAVLRLTIDHEARLNAVTGEAMRAVVDALDGVSTDEEVRVVVLAGAGRAFCSGADLTDISGEDADPAAIMAGAERLVSAVVHCAVPVVARVQGPAVGIGMSLALAADLAYVGPDGYLLQSFLSIGLMPDGGSTMLLAAAMGRARANEAVLLGRRIGATEAAAAGLVAGAAPSLDELDALVDGAVTHLVAAPRRAVELTKAALREATLGGLADALGREGTGQQELLRTPEFARAAEALLTRRAVRS</sequence>
<evidence type="ECO:0000256" key="1">
    <source>
        <dbReference type="ARBA" id="ARBA00005254"/>
    </source>
</evidence>
<protein>
    <submittedName>
        <fullName evidence="2">Enoyl-CoA hydratase/carnithine racemase</fullName>
    </submittedName>
</protein>
<dbReference type="SUPFAM" id="SSF52096">
    <property type="entry name" value="ClpP/crotonase"/>
    <property type="match status" value="1"/>
</dbReference>
<dbReference type="Gene3D" id="3.90.226.10">
    <property type="entry name" value="2-enoyl-CoA Hydratase, Chain A, domain 1"/>
    <property type="match status" value="1"/>
</dbReference>
<dbReference type="Pfam" id="PF00378">
    <property type="entry name" value="ECH_1"/>
    <property type="match status" value="1"/>
</dbReference>
<dbReference type="Gene3D" id="1.10.12.10">
    <property type="entry name" value="Lyase 2-enoyl-coa Hydratase, Chain A, domain 2"/>
    <property type="match status" value="1"/>
</dbReference>
<dbReference type="RefSeq" id="WP_141849634.1">
    <property type="nucleotide sequence ID" value="NZ_BAAAPR010000012.1"/>
</dbReference>
<proteinExistence type="inferred from homology"/>
<dbReference type="Proteomes" id="UP000317893">
    <property type="component" value="Unassembled WGS sequence"/>
</dbReference>
<evidence type="ECO:0000313" key="3">
    <source>
        <dbReference type="Proteomes" id="UP000317893"/>
    </source>
</evidence>
<dbReference type="CDD" id="cd06558">
    <property type="entry name" value="crotonase-like"/>
    <property type="match status" value="1"/>
</dbReference>
<organism evidence="2 3">
    <name type="scientific">Lapillicoccus jejuensis</name>
    <dbReference type="NCBI Taxonomy" id="402171"/>
    <lineage>
        <taxon>Bacteria</taxon>
        <taxon>Bacillati</taxon>
        <taxon>Actinomycetota</taxon>
        <taxon>Actinomycetes</taxon>
        <taxon>Micrococcales</taxon>
        <taxon>Intrasporangiaceae</taxon>
        <taxon>Lapillicoccus</taxon>
    </lineage>
</organism>
<comment type="similarity">
    <text evidence="1">Belongs to the enoyl-CoA hydratase/isomerase family.</text>
</comment>
<dbReference type="EMBL" id="VFMN01000001">
    <property type="protein sequence ID" value="TQJ10408.1"/>
    <property type="molecule type" value="Genomic_DNA"/>
</dbReference>
<gene>
    <name evidence="2" type="ORF">FB458_3530</name>
</gene>
<keyword evidence="3" id="KW-1185">Reference proteome</keyword>
<accession>A0A542E4Z6</accession>
<dbReference type="PANTHER" id="PTHR43459:SF1">
    <property type="entry name" value="EG:BACN32G11.4 PROTEIN"/>
    <property type="match status" value="1"/>
</dbReference>
<name>A0A542E4Z6_9MICO</name>
<dbReference type="PANTHER" id="PTHR43459">
    <property type="entry name" value="ENOYL-COA HYDRATASE"/>
    <property type="match status" value="1"/>
</dbReference>
<dbReference type="InterPro" id="IPR014748">
    <property type="entry name" value="Enoyl-CoA_hydra_C"/>
</dbReference>
<dbReference type="InterPro" id="IPR029045">
    <property type="entry name" value="ClpP/crotonase-like_dom_sf"/>
</dbReference>
<dbReference type="InterPro" id="IPR001753">
    <property type="entry name" value="Enoyl-CoA_hydra/iso"/>
</dbReference>
<dbReference type="OrthoDB" id="9777711at2"/>
<dbReference type="AlphaFoldDB" id="A0A542E4Z6"/>
<comment type="caution">
    <text evidence="2">The sequence shown here is derived from an EMBL/GenBank/DDBJ whole genome shotgun (WGS) entry which is preliminary data.</text>
</comment>
<dbReference type="GO" id="GO:0003824">
    <property type="term" value="F:catalytic activity"/>
    <property type="evidence" value="ECO:0007669"/>
    <property type="project" value="UniProtKB-ARBA"/>
</dbReference>
<evidence type="ECO:0000313" key="2">
    <source>
        <dbReference type="EMBL" id="TQJ10408.1"/>
    </source>
</evidence>